<keyword evidence="3" id="KW-1185">Reference proteome</keyword>
<dbReference type="Proteomes" id="UP001501005">
    <property type="component" value="Unassembled WGS sequence"/>
</dbReference>
<name>A0ABN1NFU0_9ACTN</name>
<reference evidence="2 3" key="1">
    <citation type="journal article" date="2019" name="Int. J. Syst. Evol. Microbiol.">
        <title>The Global Catalogue of Microorganisms (GCM) 10K type strain sequencing project: providing services to taxonomists for standard genome sequencing and annotation.</title>
        <authorList>
            <consortium name="The Broad Institute Genomics Platform"/>
            <consortium name="The Broad Institute Genome Sequencing Center for Infectious Disease"/>
            <person name="Wu L."/>
            <person name="Ma J."/>
        </authorList>
    </citation>
    <scope>NUCLEOTIDE SEQUENCE [LARGE SCALE GENOMIC DNA]</scope>
    <source>
        <strain evidence="2 3">JCM 10673</strain>
    </source>
</reference>
<gene>
    <name evidence="2" type="ORF">GCM10009549_09950</name>
</gene>
<feature type="region of interest" description="Disordered" evidence="1">
    <location>
        <begin position="31"/>
        <end position="52"/>
    </location>
</feature>
<evidence type="ECO:0000313" key="3">
    <source>
        <dbReference type="Proteomes" id="UP001501005"/>
    </source>
</evidence>
<proteinExistence type="predicted"/>
<comment type="caution">
    <text evidence="2">The sequence shown here is derived from an EMBL/GenBank/DDBJ whole genome shotgun (WGS) entry which is preliminary data.</text>
</comment>
<protein>
    <submittedName>
        <fullName evidence="2">Uncharacterized protein</fullName>
    </submittedName>
</protein>
<dbReference type="EMBL" id="BAAAHG010000005">
    <property type="protein sequence ID" value="GAA0905618.1"/>
    <property type="molecule type" value="Genomic_DNA"/>
</dbReference>
<evidence type="ECO:0000313" key="2">
    <source>
        <dbReference type="EMBL" id="GAA0905618.1"/>
    </source>
</evidence>
<evidence type="ECO:0000256" key="1">
    <source>
        <dbReference type="SAM" id="MobiDB-lite"/>
    </source>
</evidence>
<dbReference type="RefSeq" id="WP_344047177.1">
    <property type="nucleotide sequence ID" value="NZ_BAAAHG010000005.1"/>
</dbReference>
<organism evidence="2 3">
    <name type="scientific">Streptomyces thermoalcalitolerans</name>
    <dbReference type="NCBI Taxonomy" id="65605"/>
    <lineage>
        <taxon>Bacteria</taxon>
        <taxon>Bacillati</taxon>
        <taxon>Actinomycetota</taxon>
        <taxon>Actinomycetes</taxon>
        <taxon>Kitasatosporales</taxon>
        <taxon>Streptomycetaceae</taxon>
        <taxon>Streptomyces</taxon>
    </lineage>
</organism>
<sequence length="112" mass="11987">MSEPIPPLLPCAALFLASVAILLSLIRTVLPAPSKPPAGRHRRSGPVRTYRSQARPRLCFPCPETPLAGEATRSVRPYVIAAEQAALRREAEWAARGPEVPGPYVVHGMGAA</sequence>
<accession>A0ABN1NFU0</accession>